<gene>
    <name evidence="1" type="ORF">BCR42DRAFT_390599</name>
</gene>
<dbReference type="Proteomes" id="UP000193560">
    <property type="component" value="Unassembled WGS sequence"/>
</dbReference>
<dbReference type="EMBL" id="MCGE01000008">
    <property type="protein sequence ID" value="ORZ18479.1"/>
    <property type="molecule type" value="Genomic_DNA"/>
</dbReference>
<comment type="caution">
    <text evidence="1">The sequence shown here is derived from an EMBL/GenBank/DDBJ whole genome shotgun (WGS) entry which is preliminary data.</text>
</comment>
<accession>A0A1X2IL20</accession>
<name>A0A1X2IL20_9FUNG</name>
<evidence type="ECO:0000313" key="1">
    <source>
        <dbReference type="EMBL" id="ORZ18479.1"/>
    </source>
</evidence>
<evidence type="ECO:0000313" key="2">
    <source>
        <dbReference type="Proteomes" id="UP000193560"/>
    </source>
</evidence>
<protein>
    <submittedName>
        <fullName evidence="1">Uncharacterized protein</fullName>
    </submittedName>
</protein>
<sequence>MSQNKGIVLTTVRHVHGDVRHVADVHFCFFDLHCSCRQITNNVKRYIVGLPQFPDPSPFLQKSRGLRKHIAIMKIGLEETIKIPLPRLAQMASLQYIVPFFAKQDRKSTKLLGHITVLFLFSLKFSSMPHFNRWLSRPRFARDNFKSRKIGCC</sequence>
<organism evidence="1 2">
    <name type="scientific">Absidia repens</name>
    <dbReference type="NCBI Taxonomy" id="90262"/>
    <lineage>
        <taxon>Eukaryota</taxon>
        <taxon>Fungi</taxon>
        <taxon>Fungi incertae sedis</taxon>
        <taxon>Mucoromycota</taxon>
        <taxon>Mucoromycotina</taxon>
        <taxon>Mucoromycetes</taxon>
        <taxon>Mucorales</taxon>
        <taxon>Cunninghamellaceae</taxon>
        <taxon>Absidia</taxon>
    </lineage>
</organism>
<dbReference type="AlphaFoldDB" id="A0A1X2IL20"/>
<keyword evidence="2" id="KW-1185">Reference proteome</keyword>
<reference evidence="1 2" key="1">
    <citation type="submission" date="2016-07" db="EMBL/GenBank/DDBJ databases">
        <title>Pervasive Adenine N6-methylation of Active Genes in Fungi.</title>
        <authorList>
            <consortium name="DOE Joint Genome Institute"/>
            <person name="Mondo S.J."/>
            <person name="Dannebaum R.O."/>
            <person name="Kuo R.C."/>
            <person name="Labutti K."/>
            <person name="Haridas S."/>
            <person name="Kuo A."/>
            <person name="Salamov A."/>
            <person name="Ahrendt S.R."/>
            <person name="Lipzen A."/>
            <person name="Sullivan W."/>
            <person name="Andreopoulos W.B."/>
            <person name="Clum A."/>
            <person name="Lindquist E."/>
            <person name="Daum C."/>
            <person name="Ramamoorthy G.K."/>
            <person name="Gryganskyi A."/>
            <person name="Culley D."/>
            <person name="Magnuson J.K."/>
            <person name="James T.Y."/>
            <person name="O'Malley M.A."/>
            <person name="Stajich J.E."/>
            <person name="Spatafora J.W."/>
            <person name="Visel A."/>
            <person name="Grigoriev I.V."/>
        </authorList>
    </citation>
    <scope>NUCLEOTIDE SEQUENCE [LARGE SCALE GENOMIC DNA]</scope>
    <source>
        <strain evidence="1 2">NRRL 1336</strain>
    </source>
</reference>
<proteinExistence type="predicted"/>